<reference evidence="1 2" key="1">
    <citation type="submission" date="2012-03" db="EMBL/GenBank/DDBJ databases">
        <title>The Genome Sequence of Bartonella elizabethae Re6043vi.</title>
        <authorList>
            <consortium name="The Broad Institute Genome Sequencing Platform"/>
            <consortium name="The Broad Institute Genome Sequencing Center for Infectious Disease"/>
            <person name="Feldgarden M."/>
            <person name="Kirby J."/>
            <person name="Kosoy M."/>
            <person name="Birtles R."/>
            <person name="Probert W.S."/>
            <person name="Chiaraviglio L."/>
            <person name="Young S.K."/>
            <person name="Zeng Q."/>
            <person name="Gargeya S."/>
            <person name="Fitzgerald M."/>
            <person name="Haas B."/>
            <person name="Abouelleil A."/>
            <person name="Alvarado L."/>
            <person name="Arachchi H.M."/>
            <person name="Berlin A."/>
            <person name="Chapman S.B."/>
            <person name="Gearin G."/>
            <person name="Goldberg J."/>
            <person name="Griggs A."/>
            <person name="Gujja S."/>
            <person name="Hansen M."/>
            <person name="Heiman D."/>
            <person name="Howarth C."/>
            <person name="Larimer J."/>
            <person name="Lui A."/>
            <person name="MacDonald P.J.P."/>
            <person name="McCowen C."/>
            <person name="Montmayeur A."/>
            <person name="Murphy C."/>
            <person name="Neiman D."/>
            <person name="Pearson M."/>
            <person name="Priest M."/>
            <person name="Roberts A."/>
            <person name="Saif S."/>
            <person name="Shea T."/>
            <person name="Sisk P."/>
            <person name="Stolte C."/>
            <person name="Sykes S."/>
            <person name="Wortman J."/>
            <person name="Nusbaum C."/>
            <person name="Birren B."/>
        </authorList>
    </citation>
    <scope>NUCLEOTIDE SEQUENCE [LARGE SCALE GENOMIC DNA]</scope>
    <source>
        <strain evidence="1 2">Re6043vi</strain>
    </source>
</reference>
<sequence length="130" mass="14538">MNTLVAVGLLGYVSDGKQISVGFDGHRDDFVSRVIGGNGYTYETVPAGSNWWKEAWKMFTDPYNLHTCFGDAGNKRRIFFVSSHLEKKLELDHGERVKQTLKLLDAVTLLGIAGCQFNKTSGRHLSAWRS</sequence>
<proteinExistence type="predicted"/>
<keyword evidence="2" id="KW-1185">Reference proteome</keyword>
<comment type="caution">
    <text evidence="1">The sequence shown here is derived from an EMBL/GenBank/DDBJ whole genome shotgun (WGS) entry which is preliminary data.</text>
</comment>
<evidence type="ECO:0000313" key="2">
    <source>
        <dbReference type="Proteomes" id="UP000008942"/>
    </source>
</evidence>
<dbReference type="EMBL" id="AILW01000002">
    <property type="protein sequence ID" value="EJF84635.1"/>
    <property type="molecule type" value="Genomic_DNA"/>
</dbReference>
<evidence type="ECO:0000313" key="1">
    <source>
        <dbReference type="EMBL" id="EJF84635.1"/>
    </source>
</evidence>
<gene>
    <name evidence="1" type="ORF">MCU_00213</name>
</gene>
<organism evidence="1 2">
    <name type="scientific">Bartonella elizabethae Re6043vi</name>
    <dbReference type="NCBI Taxonomy" id="1094554"/>
    <lineage>
        <taxon>Bacteria</taxon>
        <taxon>Pseudomonadati</taxon>
        <taxon>Pseudomonadota</taxon>
        <taxon>Alphaproteobacteria</taxon>
        <taxon>Hyphomicrobiales</taxon>
        <taxon>Bartonellaceae</taxon>
        <taxon>Bartonella</taxon>
    </lineage>
</organism>
<protein>
    <submittedName>
        <fullName evidence="1">Uncharacterized protein</fullName>
    </submittedName>
</protein>
<accession>A0ABN0GMI7</accession>
<dbReference type="Proteomes" id="UP000008942">
    <property type="component" value="Unassembled WGS sequence"/>
</dbReference>
<name>A0ABN0GMI7_BAREL</name>